<reference evidence="2" key="1">
    <citation type="journal article" date="2011" name="Genome Res.">
        <title>Phylogeny-wide analysis of social amoeba genomes highlights ancient origins for complex intercellular communication.</title>
        <authorList>
            <person name="Heidel A.J."/>
            <person name="Lawal H.M."/>
            <person name="Felder M."/>
            <person name="Schilde C."/>
            <person name="Helps N.R."/>
            <person name="Tunggal B."/>
            <person name="Rivero F."/>
            <person name="John U."/>
            <person name="Schleicher M."/>
            <person name="Eichinger L."/>
            <person name="Platzer M."/>
            <person name="Noegel A.A."/>
            <person name="Schaap P."/>
            <person name="Gloeckner G."/>
        </authorList>
    </citation>
    <scope>NUCLEOTIDE SEQUENCE [LARGE SCALE GENOMIC DNA]</scope>
    <source>
        <strain evidence="2">SH3</strain>
    </source>
</reference>
<dbReference type="RefSeq" id="XP_004356204.1">
    <property type="nucleotide sequence ID" value="XM_004356151.1"/>
</dbReference>
<dbReference type="AlphaFoldDB" id="F4Q3W4"/>
<evidence type="ECO:0000313" key="2">
    <source>
        <dbReference type="Proteomes" id="UP000007797"/>
    </source>
</evidence>
<protein>
    <submittedName>
        <fullName evidence="1">Uncharacterized protein</fullName>
    </submittedName>
</protein>
<keyword evidence="2" id="KW-1185">Reference proteome</keyword>
<sequence length="40" mass="4623">MCDDDDADEEEEYSSCDSNSLSYNLIRVALRRVALFLNLH</sequence>
<accession>F4Q3W4</accession>
<name>F4Q3W4_CACFS</name>
<organism evidence="1 2">
    <name type="scientific">Cavenderia fasciculata</name>
    <name type="common">Slime mold</name>
    <name type="synonym">Dictyostelium fasciculatum</name>
    <dbReference type="NCBI Taxonomy" id="261658"/>
    <lineage>
        <taxon>Eukaryota</taxon>
        <taxon>Amoebozoa</taxon>
        <taxon>Evosea</taxon>
        <taxon>Eumycetozoa</taxon>
        <taxon>Dictyostelia</taxon>
        <taxon>Acytosteliales</taxon>
        <taxon>Cavenderiaceae</taxon>
        <taxon>Cavenderia</taxon>
    </lineage>
</organism>
<dbReference type="KEGG" id="dfa:DFA_08718"/>
<gene>
    <name evidence="1" type="ORF">DFA_08718</name>
</gene>
<dbReference type="EMBL" id="GL883021">
    <property type="protein sequence ID" value="EGG17720.1"/>
    <property type="molecule type" value="Genomic_DNA"/>
</dbReference>
<evidence type="ECO:0000313" key="1">
    <source>
        <dbReference type="EMBL" id="EGG17720.1"/>
    </source>
</evidence>
<dbReference type="Proteomes" id="UP000007797">
    <property type="component" value="Unassembled WGS sequence"/>
</dbReference>
<proteinExistence type="predicted"/>
<dbReference type="GeneID" id="14869571"/>